<dbReference type="EMBL" id="PZKC01000001">
    <property type="protein sequence ID" value="PTD97898.1"/>
    <property type="molecule type" value="Genomic_DNA"/>
</dbReference>
<gene>
    <name evidence="2" type="ORF">C8261_00285</name>
</gene>
<dbReference type="AlphaFoldDB" id="A0A2T4IJE6"/>
<dbReference type="RefSeq" id="WP_107491658.1">
    <property type="nucleotide sequence ID" value="NZ_PZKC01000001.1"/>
</dbReference>
<evidence type="ECO:0000313" key="2">
    <source>
        <dbReference type="EMBL" id="PTD97898.1"/>
    </source>
</evidence>
<dbReference type="GO" id="GO:0016989">
    <property type="term" value="F:sigma factor antagonist activity"/>
    <property type="evidence" value="ECO:0007669"/>
    <property type="project" value="InterPro"/>
</dbReference>
<dbReference type="Pfam" id="PF03872">
    <property type="entry name" value="RseA_N"/>
    <property type="match status" value="1"/>
</dbReference>
<sequence length="191" mass="20487">MKDKLSTLLDGELDEGLDAPLFENLKRTPGTRAEWDAWCLIGDVLRGDQCGAVDFTARVMARLDDEPTVLAPVLRPPARERNALRESLMPLAASVMGVAAVGWVAHTLWSAEQTAGLEVAAVPLVQVAERPLAVVAPAAAVVEFRQAAQASQGDPHREYVFVHQAMTGGGPLPGAVQYVRTVSDLRREGGR</sequence>
<reference evidence="2 3" key="2">
    <citation type="submission" date="2018-04" db="EMBL/GenBank/DDBJ databases">
        <title>Thauera lacus sp. nov., isolated from an saline lake in Inner Mongolia, China.</title>
        <authorList>
            <person name="Liang Q.-Y."/>
        </authorList>
    </citation>
    <scope>NUCLEOTIDE SEQUENCE [LARGE SCALE GENOMIC DNA]</scope>
    <source>
        <strain evidence="2 3">D20</strain>
    </source>
</reference>
<dbReference type="InterPro" id="IPR036147">
    <property type="entry name" value="Anti-sigma_E_RseA_N_sf"/>
</dbReference>
<comment type="caution">
    <text evidence="2">The sequence shown here is derived from an EMBL/GenBank/DDBJ whole genome shotgun (WGS) entry which is preliminary data.</text>
</comment>
<accession>A0A2T4IJE6</accession>
<reference evidence="2 3" key="1">
    <citation type="submission" date="2018-03" db="EMBL/GenBank/DDBJ databases">
        <authorList>
            <person name="Keele B.F."/>
        </authorList>
    </citation>
    <scope>NUCLEOTIDE SEQUENCE [LARGE SCALE GENOMIC DNA]</scope>
    <source>
        <strain evidence="2 3">D20</strain>
    </source>
</reference>
<dbReference type="PANTHER" id="PTHR38104">
    <property type="match status" value="1"/>
</dbReference>
<organism evidence="2 3">
    <name type="scientific">Pseudothauera lacus</name>
    <dbReference type="NCBI Taxonomy" id="2136175"/>
    <lineage>
        <taxon>Bacteria</taxon>
        <taxon>Pseudomonadati</taxon>
        <taxon>Pseudomonadota</taxon>
        <taxon>Betaproteobacteria</taxon>
        <taxon>Rhodocyclales</taxon>
        <taxon>Zoogloeaceae</taxon>
        <taxon>Pseudothauera</taxon>
    </lineage>
</organism>
<feature type="domain" description="Anti sigma-E protein RseA N-terminal" evidence="1">
    <location>
        <begin position="2"/>
        <end position="73"/>
    </location>
</feature>
<evidence type="ECO:0000313" key="3">
    <source>
        <dbReference type="Proteomes" id="UP000241193"/>
    </source>
</evidence>
<dbReference type="Gene3D" id="1.10.10.880">
    <property type="entry name" value="Anti sigma-E protein RseA, N-terminal domain"/>
    <property type="match status" value="1"/>
</dbReference>
<proteinExistence type="predicted"/>
<dbReference type="CDD" id="cd16328">
    <property type="entry name" value="RseA_N"/>
    <property type="match status" value="1"/>
</dbReference>
<keyword evidence="3" id="KW-1185">Reference proteome</keyword>
<protein>
    <submittedName>
        <fullName evidence="2">Anti-sigma 24 factor</fullName>
    </submittedName>
</protein>
<dbReference type="InterPro" id="IPR052383">
    <property type="entry name" value="Anti-sigma-E_RseA-like"/>
</dbReference>
<dbReference type="InterPro" id="IPR005572">
    <property type="entry name" value="Anti-sigma_E_RseA_N"/>
</dbReference>
<evidence type="ECO:0000259" key="1">
    <source>
        <dbReference type="Pfam" id="PF03872"/>
    </source>
</evidence>
<dbReference type="OrthoDB" id="8561243at2"/>
<dbReference type="Proteomes" id="UP000241193">
    <property type="component" value="Unassembled WGS sequence"/>
</dbReference>
<name>A0A2T4IJE6_9RHOO</name>
<dbReference type="SUPFAM" id="SSF89069">
    <property type="entry name" value="N-terminal, cytoplasmic domain of anti-sigmaE factor RseA"/>
    <property type="match status" value="1"/>
</dbReference>
<dbReference type="PANTHER" id="PTHR38104:SF1">
    <property type="entry name" value="ANTI-SIGMA-E FACTOR RSEA"/>
    <property type="match status" value="1"/>
</dbReference>